<name>F1KSS0_ASCSU</name>
<reference evidence="16" key="1">
    <citation type="journal article" date="2011" name="Genome Res.">
        <title>Deep small RNA sequencing from the nematode Ascaris reveals conservation, functional diversification, and novel developmental profiles.</title>
        <authorList>
            <person name="Wang J."/>
            <person name="Czech B."/>
            <person name="Crunk A."/>
            <person name="Wallace A."/>
            <person name="Mitreva M."/>
            <person name="Hannon G.J."/>
            <person name="Davis R.E."/>
        </authorList>
    </citation>
    <scope>NUCLEOTIDE SEQUENCE</scope>
</reference>
<evidence type="ECO:0000256" key="12">
    <source>
        <dbReference type="ARBA" id="ARBA00023303"/>
    </source>
</evidence>
<dbReference type="GO" id="GO:0005886">
    <property type="term" value="C:plasma membrane"/>
    <property type="evidence" value="ECO:0007669"/>
    <property type="project" value="TreeGrafter"/>
</dbReference>
<sequence>MPRAADRIAAHLNILPTDDRPKRNYMFIRRRNESESSGPHVNAAWGSSGVTRRSNDALSSRTVVSVMTDDEGNVVVEKGPLMLTILESANVDGARNLNSPNKATRYVWAVIIIVFVILAGLQIWSQIRMYVTTPVATNIEAFYPEKFAFPTVAICNNNQFRLTYLTGPTIQNRRAKEGRDTTISKSEMVNSTVFDKVLEKAWDMDAVKFLRNAAHWKSRMILRCTWPNGTNCRLSDFKAVWTLTGLCWAINTDPQNPHYISSSGSGYGLRLLLNIERYERVESCTPKFRTMSLPGVKILIYNQTDLPASSLDGVNVPPGYSMDIPFRIQHRMKLPGMGCVQLTDEQKSQLLPFEHPDNVHSCAIRNFLAEIETRCTCSMSRAYNLNASRAYRFCNVEQYFGCVLPVLKHRTGAEMDKFKCIPGCEQIDYIAWQDMNLLPNSIFPSLIDTAEEEDVDDVIDDYDNEEESKYLDHVNKDELFQCEESQLLSDEQVKQVKRSAQRAYEKQSRYQEDIHLRTERLIKKLQDATEHLIKLGWGWSDETYVGAYQRLNRSLSCYSSMSEKHSEMVTVLTDSSVLSEEIRTSNVFRLIAADAHERNPHRYKTLTELRQVYGERVDDIIKQLKTMENIIKNFWKMYKRETFTSTLGINLDRMDMILQLVEQYKMNKLQRRAWAEKMQSRNMRHFFDQDFYEGWYNPTLKDFDESLVRNIMNIEENDLPYLLNTIKNGTGLKTGSVLYFGDTTDKHMKQFAEFVDDIVQCTINDLKNESTALLKTFRRAMHEFQSAYTNLFKKELPAYLANFDFSATFVEQNFAMVNVFLHKMNVEIWRQEGTYSIWSLMCDVGGALGLFLGASMLTIIELFYLCFHYALADKSCGKCQSPKKFWLCPKSVQITEPLLKWKDKKKDVDLTSSVGQLETAPMDSSLSMVNSIESRTSRTTNNGRVYPISPAKPIRPTISAMRDNHLRNQILDPEENFSTEDMQSLDSSSGSRRLHKKETLGVFPLENIDERSSLADESSDMRSYYITGSEGSEILLNQPNMDDSMSSAVDQPALFVPKSERQTVV</sequence>
<accession>F1KSS0</accession>
<dbReference type="AlphaFoldDB" id="F1KSS0"/>
<dbReference type="Gene3D" id="2.60.470.10">
    <property type="entry name" value="Acid-sensing ion channels like domains"/>
    <property type="match status" value="1"/>
</dbReference>
<evidence type="ECO:0000256" key="9">
    <source>
        <dbReference type="ARBA" id="ARBA00023136"/>
    </source>
</evidence>
<dbReference type="Pfam" id="PF00858">
    <property type="entry name" value="ASC"/>
    <property type="match status" value="2"/>
</dbReference>
<dbReference type="Gene3D" id="1.10.287.770">
    <property type="entry name" value="YojJ-like"/>
    <property type="match status" value="1"/>
</dbReference>
<evidence type="ECO:0000256" key="11">
    <source>
        <dbReference type="ARBA" id="ARBA00023201"/>
    </source>
</evidence>
<dbReference type="GO" id="GO:0015280">
    <property type="term" value="F:ligand-gated sodium channel activity"/>
    <property type="evidence" value="ECO:0007669"/>
    <property type="project" value="TreeGrafter"/>
</dbReference>
<dbReference type="PANTHER" id="PTHR11690">
    <property type="entry name" value="AMILORIDE-SENSITIVE SODIUM CHANNEL-RELATED"/>
    <property type="match status" value="1"/>
</dbReference>
<feature type="transmembrane region" description="Helical" evidence="15">
    <location>
        <begin position="106"/>
        <end position="124"/>
    </location>
</feature>
<comment type="similarity">
    <text evidence="2 13">Belongs to the amiloride-sensitive sodium channel (TC 1.A.6) family.</text>
</comment>
<comment type="subcellular location">
    <subcellularLocation>
        <location evidence="1">Membrane</location>
        <topology evidence="1">Multi-pass membrane protein</topology>
    </subcellularLocation>
</comment>
<dbReference type="PANTHER" id="PTHR11690:SF296">
    <property type="entry name" value="DEGENERIN-LIKE PROTEIN DEL-10"/>
    <property type="match status" value="1"/>
</dbReference>
<keyword evidence="5 13" id="KW-0812">Transmembrane</keyword>
<dbReference type="EMBL" id="JI165270">
    <property type="protein sequence ID" value="ADY40924.1"/>
    <property type="molecule type" value="mRNA"/>
</dbReference>
<evidence type="ECO:0000256" key="8">
    <source>
        <dbReference type="ARBA" id="ARBA00023065"/>
    </source>
</evidence>
<evidence type="ECO:0000256" key="6">
    <source>
        <dbReference type="ARBA" id="ARBA00022989"/>
    </source>
</evidence>
<feature type="compositionally biased region" description="Polar residues" evidence="14">
    <location>
        <begin position="979"/>
        <end position="991"/>
    </location>
</feature>
<evidence type="ECO:0000256" key="3">
    <source>
        <dbReference type="ARBA" id="ARBA00022448"/>
    </source>
</evidence>
<evidence type="ECO:0000256" key="14">
    <source>
        <dbReference type="SAM" id="MobiDB-lite"/>
    </source>
</evidence>
<proteinExistence type="evidence at transcript level"/>
<keyword evidence="9 15" id="KW-0472">Membrane</keyword>
<dbReference type="PRINTS" id="PR01078">
    <property type="entry name" value="AMINACHANNEL"/>
</dbReference>
<dbReference type="InterPro" id="IPR001873">
    <property type="entry name" value="ENaC"/>
</dbReference>
<evidence type="ECO:0000256" key="4">
    <source>
        <dbReference type="ARBA" id="ARBA00022461"/>
    </source>
</evidence>
<evidence type="ECO:0000256" key="7">
    <source>
        <dbReference type="ARBA" id="ARBA00023053"/>
    </source>
</evidence>
<keyword evidence="8 13" id="KW-0406">Ion transport</keyword>
<keyword evidence="3 13" id="KW-0813">Transport</keyword>
<keyword evidence="11 13" id="KW-0739">Sodium transport</keyword>
<protein>
    <submittedName>
        <fullName evidence="16">Degenerin-like protein T28D9.7</fullName>
    </submittedName>
</protein>
<evidence type="ECO:0000256" key="13">
    <source>
        <dbReference type="RuleBase" id="RU000679"/>
    </source>
</evidence>
<evidence type="ECO:0000256" key="5">
    <source>
        <dbReference type="ARBA" id="ARBA00022692"/>
    </source>
</evidence>
<keyword evidence="4 13" id="KW-0894">Sodium channel</keyword>
<evidence type="ECO:0000256" key="1">
    <source>
        <dbReference type="ARBA" id="ARBA00004141"/>
    </source>
</evidence>
<keyword evidence="6 15" id="KW-1133">Transmembrane helix</keyword>
<keyword evidence="7" id="KW-0915">Sodium</keyword>
<evidence type="ECO:0000313" key="16">
    <source>
        <dbReference type="EMBL" id="ADY40924.1"/>
    </source>
</evidence>
<evidence type="ECO:0000256" key="15">
    <source>
        <dbReference type="SAM" id="Phobius"/>
    </source>
</evidence>
<keyword evidence="10" id="KW-0325">Glycoprotein</keyword>
<keyword evidence="12 13" id="KW-0407">Ion channel</keyword>
<organism evidence="16">
    <name type="scientific">Ascaris suum</name>
    <name type="common">Pig roundworm</name>
    <name type="synonym">Ascaris lumbricoides</name>
    <dbReference type="NCBI Taxonomy" id="6253"/>
    <lineage>
        <taxon>Eukaryota</taxon>
        <taxon>Metazoa</taxon>
        <taxon>Ecdysozoa</taxon>
        <taxon>Nematoda</taxon>
        <taxon>Chromadorea</taxon>
        <taxon>Rhabditida</taxon>
        <taxon>Spirurina</taxon>
        <taxon>Ascaridomorpha</taxon>
        <taxon>Ascaridoidea</taxon>
        <taxon>Ascarididae</taxon>
        <taxon>Ascaris</taxon>
    </lineage>
</organism>
<evidence type="ECO:0000256" key="2">
    <source>
        <dbReference type="ARBA" id="ARBA00007193"/>
    </source>
</evidence>
<feature type="region of interest" description="Disordered" evidence="14">
    <location>
        <begin position="974"/>
        <end position="994"/>
    </location>
</feature>
<evidence type="ECO:0000256" key="10">
    <source>
        <dbReference type="ARBA" id="ARBA00023180"/>
    </source>
</evidence>